<protein>
    <submittedName>
        <fullName evidence="1">Uncharacterized protein</fullName>
    </submittedName>
</protein>
<keyword evidence="2" id="KW-1185">Reference proteome</keyword>
<proteinExistence type="predicted"/>
<dbReference type="Proteomes" id="UP000059188">
    <property type="component" value="Unassembled WGS sequence"/>
</dbReference>
<dbReference type="AlphaFoldDB" id="A0A0B7F824"/>
<dbReference type="OrthoDB" id="10434338at2759"/>
<reference evidence="1 2" key="1">
    <citation type="submission" date="2014-11" db="EMBL/GenBank/DDBJ databases">
        <authorList>
            <person name="Wibberg Daniel"/>
        </authorList>
    </citation>
    <scope>NUCLEOTIDE SEQUENCE [LARGE SCALE GENOMIC DNA]</scope>
    <source>
        <strain evidence="1">Rhizoctonia solani AG1-IB 7/3/14</strain>
    </source>
</reference>
<organism evidence="1 2">
    <name type="scientific">Thanatephorus cucumeris (strain AG1-IB / isolate 7/3/14)</name>
    <name type="common">Lettuce bottom rot fungus</name>
    <name type="synonym">Rhizoctonia solani</name>
    <dbReference type="NCBI Taxonomy" id="1108050"/>
    <lineage>
        <taxon>Eukaryota</taxon>
        <taxon>Fungi</taxon>
        <taxon>Dikarya</taxon>
        <taxon>Basidiomycota</taxon>
        <taxon>Agaricomycotina</taxon>
        <taxon>Agaricomycetes</taxon>
        <taxon>Cantharellales</taxon>
        <taxon>Ceratobasidiaceae</taxon>
        <taxon>Rhizoctonia</taxon>
        <taxon>Rhizoctonia solani AG-1</taxon>
    </lineage>
</organism>
<evidence type="ECO:0000313" key="1">
    <source>
        <dbReference type="EMBL" id="CEL52368.1"/>
    </source>
</evidence>
<accession>A0A0B7F824</accession>
<evidence type="ECO:0000313" key="2">
    <source>
        <dbReference type="Proteomes" id="UP000059188"/>
    </source>
</evidence>
<dbReference type="EMBL" id="LN679100">
    <property type="protein sequence ID" value="CEL52368.1"/>
    <property type="molecule type" value="Genomic_DNA"/>
</dbReference>
<sequence>MSTQDIEAKIRLYSKELAEHTFNQWILCLRHVQSQPQMNLESHQPPPTFFFIIWFPTYLSVTVVVCRHDYHCPPFGKA</sequence>
<name>A0A0B7F824_THACB</name>
<gene>
    <name evidence="1" type="ORF">RSOLAG1IB_00909</name>
</gene>